<keyword evidence="2 9" id="KW-0812">Transmembrane</keyword>
<dbReference type="OrthoDB" id="10017617at2759"/>
<feature type="domain" description="TNFR-Cys" evidence="10">
    <location>
        <begin position="26"/>
        <end position="65"/>
    </location>
</feature>
<evidence type="ECO:0000256" key="4">
    <source>
        <dbReference type="ARBA" id="ARBA00022989"/>
    </source>
</evidence>
<evidence type="ECO:0000256" key="7">
    <source>
        <dbReference type="ARBA" id="ARBA00023170"/>
    </source>
</evidence>
<dbReference type="GO" id="GO:0043123">
    <property type="term" value="P:positive regulation of canonical NF-kappaB signal transduction"/>
    <property type="evidence" value="ECO:0007669"/>
    <property type="project" value="InterPro"/>
</dbReference>
<reference evidence="11 12" key="1">
    <citation type="submission" date="2019-03" db="EMBL/GenBank/DDBJ databases">
        <title>First draft genome of Liparis tanakae, snailfish: a comprehensive survey of snailfish specific genes.</title>
        <authorList>
            <person name="Kim W."/>
            <person name="Song I."/>
            <person name="Jeong J.-H."/>
            <person name="Kim D."/>
            <person name="Kim S."/>
            <person name="Ryu S."/>
            <person name="Song J.Y."/>
            <person name="Lee S.K."/>
        </authorList>
    </citation>
    <scope>NUCLEOTIDE SEQUENCE [LARGE SCALE GENOMIC DNA]</scope>
    <source>
        <tissue evidence="11">Muscle</tissue>
    </source>
</reference>
<dbReference type="InterPro" id="IPR047526">
    <property type="entry name" value="TNR19/27/EDAR"/>
</dbReference>
<evidence type="ECO:0000256" key="9">
    <source>
        <dbReference type="SAM" id="Phobius"/>
    </source>
</evidence>
<dbReference type="PROSITE" id="PS00652">
    <property type="entry name" value="TNFR_NGFR_1"/>
    <property type="match status" value="1"/>
</dbReference>
<keyword evidence="6" id="KW-1015">Disulfide bond</keyword>
<dbReference type="GO" id="GO:0038023">
    <property type="term" value="F:signaling receptor activity"/>
    <property type="evidence" value="ECO:0007669"/>
    <property type="project" value="InterPro"/>
</dbReference>
<dbReference type="EMBL" id="SRLO01000133">
    <property type="protein sequence ID" value="TNN72749.1"/>
    <property type="molecule type" value="Genomic_DNA"/>
</dbReference>
<dbReference type="InterPro" id="IPR001368">
    <property type="entry name" value="TNFR/NGFR_Cys_rich_reg"/>
</dbReference>
<keyword evidence="12" id="KW-1185">Reference proteome</keyword>
<organism evidence="11 12">
    <name type="scientific">Liparis tanakae</name>
    <name type="common">Tanaka's snailfish</name>
    <dbReference type="NCBI Taxonomy" id="230148"/>
    <lineage>
        <taxon>Eukaryota</taxon>
        <taxon>Metazoa</taxon>
        <taxon>Chordata</taxon>
        <taxon>Craniata</taxon>
        <taxon>Vertebrata</taxon>
        <taxon>Euteleostomi</taxon>
        <taxon>Actinopterygii</taxon>
        <taxon>Neopterygii</taxon>
        <taxon>Teleostei</taxon>
        <taxon>Neoteleostei</taxon>
        <taxon>Acanthomorphata</taxon>
        <taxon>Eupercaria</taxon>
        <taxon>Perciformes</taxon>
        <taxon>Cottioidei</taxon>
        <taxon>Cottales</taxon>
        <taxon>Liparidae</taxon>
        <taxon>Liparis</taxon>
    </lineage>
</organism>
<feature type="transmembrane region" description="Helical" evidence="9">
    <location>
        <begin position="116"/>
        <end position="143"/>
    </location>
</feature>
<keyword evidence="5 9" id="KW-0472">Membrane</keyword>
<evidence type="ECO:0000256" key="6">
    <source>
        <dbReference type="ARBA" id="ARBA00023157"/>
    </source>
</evidence>
<sequence>MEACLSASLLMDCGFGDGSEGVCILCGEGRFSADTGVGPCMRCTQCTLLTRLKRTACSPTGDAQCGQCLPGYYELRSMTGEVELPCVPCYNRDTVHKECLRWTAHDSKGGVEEQTFSMVLIGSATASSVCLIALLLWAVLLTAERFSQSVEMLDYDSVQDVSLLLDSADSRNTLRRLGRSLGVPPQVNAHLRGFQDLFQYLRTSTYTLLPQLAQAAALLPDP</sequence>
<accession>A0A4Z2I3V0</accession>
<keyword evidence="7 11" id="KW-0675">Receptor</keyword>
<gene>
    <name evidence="11" type="primary">Tnfrsf19</name>
    <name evidence="11" type="ORF">EYF80_017033</name>
</gene>
<keyword evidence="3" id="KW-0677">Repeat</keyword>
<keyword evidence="8" id="KW-0325">Glycoprotein</keyword>
<evidence type="ECO:0000256" key="3">
    <source>
        <dbReference type="ARBA" id="ARBA00022737"/>
    </source>
</evidence>
<evidence type="ECO:0000259" key="10">
    <source>
        <dbReference type="PROSITE" id="PS00652"/>
    </source>
</evidence>
<evidence type="ECO:0000313" key="11">
    <source>
        <dbReference type="EMBL" id="TNN72749.1"/>
    </source>
</evidence>
<evidence type="ECO:0000256" key="2">
    <source>
        <dbReference type="ARBA" id="ARBA00022692"/>
    </source>
</evidence>
<dbReference type="Gene3D" id="2.10.50.10">
    <property type="entry name" value="Tumor Necrosis Factor Receptor, subunit A, domain 2"/>
    <property type="match status" value="1"/>
</dbReference>
<evidence type="ECO:0000313" key="12">
    <source>
        <dbReference type="Proteomes" id="UP000314294"/>
    </source>
</evidence>
<evidence type="ECO:0000256" key="5">
    <source>
        <dbReference type="ARBA" id="ARBA00023136"/>
    </source>
</evidence>
<dbReference type="GO" id="GO:0005886">
    <property type="term" value="C:plasma membrane"/>
    <property type="evidence" value="ECO:0007669"/>
    <property type="project" value="TreeGrafter"/>
</dbReference>
<evidence type="ECO:0000256" key="1">
    <source>
        <dbReference type="ARBA" id="ARBA00004167"/>
    </source>
</evidence>
<dbReference type="Proteomes" id="UP000314294">
    <property type="component" value="Unassembled WGS sequence"/>
</dbReference>
<keyword evidence="4 9" id="KW-1133">Transmembrane helix</keyword>
<comment type="caution">
    <text evidence="11">The sequence shown here is derived from an EMBL/GenBank/DDBJ whole genome shotgun (WGS) entry which is preliminary data.</text>
</comment>
<dbReference type="PANTHER" id="PTHR12120:SF10">
    <property type="entry name" value="TNFR-CYS DOMAIN-CONTAINING PROTEIN"/>
    <property type="match status" value="1"/>
</dbReference>
<evidence type="ECO:0000256" key="8">
    <source>
        <dbReference type="ARBA" id="ARBA00023180"/>
    </source>
</evidence>
<dbReference type="PANTHER" id="PTHR12120">
    <property type="entry name" value="TNFR-CYS DOMAIN-CONTAINING PROTEIN"/>
    <property type="match status" value="1"/>
</dbReference>
<dbReference type="AlphaFoldDB" id="A0A4Z2I3V0"/>
<protein>
    <submittedName>
        <fullName evidence="11">Tumor necrosis factor receptor superfamily member 19</fullName>
    </submittedName>
</protein>
<comment type="subcellular location">
    <subcellularLocation>
        <location evidence="1">Membrane</location>
        <topology evidence="1">Single-pass membrane protein</topology>
    </subcellularLocation>
</comment>
<proteinExistence type="predicted"/>
<dbReference type="GO" id="GO:0046330">
    <property type="term" value="P:positive regulation of JNK cascade"/>
    <property type="evidence" value="ECO:0007669"/>
    <property type="project" value="InterPro"/>
</dbReference>
<name>A0A4Z2I3V0_9TELE</name>